<dbReference type="Proteomes" id="UP000194474">
    <property type="component" value="Unassembled WGS sequence"/>
</dbReference>
<dbReference type="PANTHER" id="PTHR42920">
    <property type="entry name" value="OS03G0707200 PROTEIN-RELATED"/>
    <property type="match status" value="1"/>
</dbReference>
<dbReference type="InterPro" id="IPR051258">
    <property type="entry name" value="Diverse_Substrate_Transporter"/>
</dbReference>
<organism evidence="8 9">
    <name type="scientific">Devosia lucknowensis</name>
    <dbReference type="NCBI Taxonomy" id="1096929"/>
    <lineage>
        <taxon>Bacteria</taxon>
        <taxon>Pseudomonadati</taxon>
        <taxon>Pseudomonadota</taxon>
        <taxon>Alphaproteobacteria</taxon>
        <taxon>Hyphomicrobiales</taxon>
        <taxon>Devosiaceae</taxon>
        <taxon>Devosia</taxon>
    </lineage>
</organism>
<comment type="subcellular location">
    <subcellularLocation>
        <location evidence="1">Cell membrane</location>
        <topology evidence="1">Multi-pass membrane protein</topology>
    </subcellularLocation>
</comment>
<feature type="transmembrane region" description="Helical" evidence="6">
    <location>
        <begin position="188"/>
        <end position="209"/>
    </location>
</feature>
<dbReference type="AlphaFoldDB" id="A0A1Y6FQI1"/>
<evidence type="ECO:0000256" key="6">
    <source>
        <dbReference type="SAM" id="Phobius"/>
    </source>
</evidence>
<keyword evidence="5 6" id="KW-0472">Membrane</keyword>
<evidence type="ECO:0000256" key="1">
    <source>
        <dbReference type="ARBA" id="ARBA00004651"/>
    </source>
</evidence>
<feature type="transmembrane region" description="Helical" evidence="6">
    <location>
        <begin position="163"/>
        <end position="181"/>
    </location>
</feature>
<protein>
    <submittedName>
        <fullName evidence="8">EamA-like transporter family protein</fullName>
    </submittedName>
</protein>
<feature type="transmembrane region" description="Helical" evidence="6">
    <location>
        <begin position="12"/>
        <end position="30"/>
    </location>
</feature>
<dbReference type="InterPro" id="IPR000620">
    <property type="entry name" value="EamA_dom"/>
</dbReference>
<name>A0A1Y6FQI1_9HYPH</name>
<feature type="transmembrane region" description="Helical" evidence="6">
    <location>
        <begin position="251"/>
        <end position="270"/>
    </location>
</feature>
<feature type="domain" description="EamA" evidence="7">
    <location>
        <begin position="165"/>
        <end position="291"/>
    </location>
</feature>
<feature type="transmembrane region" description="Helical" evidence="6">
    <location>
        <begin position="103"/>
        <end position="120"/>
    </location>
</feature>
<dbReference type="Pfam" id="PF00892">
    <property type="entry name" value="EamA"/>
    <property type="match status" value="1"/>
</dbReference>
<evidence type="ECO:0000313" key="9">
    <source>
        <dbReference type="Proteomes" id="UP000194474"/>
    </source>
</evidence>
<dbReference type="OrthoDB" id="9795732at2"/>
<keyword evidence="4 6" id="KW-1133">Transmembrane helix</keyword>
<evidence type="ECO:0000256" key="3">
    <source>
        <dbReference type="ARBA" id="ARBA00022692"/>
    </source>
</evidence>
<dbReference type="RefSeq" id="WP_086470630.1">
    <property type="nucleotide sequence ID" value="NZ_FXWK01000001.1"/>
</dbReference>
<dbReference type="InterPro" id="IPR037185">
    <property type="entry name" value="EmrE-like"/>
</dbReference>
<keyword evidence="9" id="KW-1185">Reference proteome</keyword>
<feature type="transmembrane region" description="Helical" evidence="6">
    <location>
        <begin position="276"/>
        <end position="296"/>
    </location>
</feature>
<dbReference type="SUPFAM" id="SSF103481">
    <property type="entry name" value="Multidrug resistance efflux transporter EmrE"/>
    <property type="match status" value="1"/>
</dbReference>
<reference evidence="9" key="1">
    <citation type="submission" date="2017-04" db="EMBL/GenBank/DDBJ databases">
        <authorList>
            <person name="Varghese N."/>
            <person name="Submissions S."/>
        </authorList>
    </citation>
    <scope>NUCLEOTIDE SEQUENCE [LARGE SCALE GENOMIC DNA]</scope>
</reference>
<keyword evidence="3 6" id="KW-0812">Transmembrane</keyword>
<keyword evidence="2" id="KW-1003">Cell membrane</keyword>
<evidence type="ECO:0000256" key="5">
    <source>
        <dbReference type="ARBA" id="ARBA00023136"/>
    </source>
</evidence>
<evidence type="ECO:0000259" key="7">
    <source>
        <dbReference type="Pfam" id="PF00892"/>
    </source>
</evidence>
<feature type="transmembrane region" description="Helical" evidence="6">
    <location>
        <begin position="36"/>
        <end position="58"/>
    </location>
</feature>
<proteinExistence type="predicted"/>
<dbReference type="EMBL" id="FXWK01000001">
    <property type="protein sequence ID" value="SMQ75731.1"/>
    <property type="molecule type" value="Genomic_DNA"/>
</dbReference>
<gene>
    <name evidence="8" type="ORF">SAMN06295905_2408</name>
</gene>
<feature type="transmembrane region" description="Helical" evidence="6">
    <location>
        <begin position="221"/>
        <end position="239"/>
    </location>
</feature>
<feature type="transmembrane region" description="Helical" evidence="6">
    <location>
        <begin position="127"/>
        <end position="143"/>
    </location>
</feature>
<sequence>MPISPTSASLRATGIGLVAVLLWASVVGLIKSVSTSFGATGGAALLYTLATVCLMLSVGLGDVRRFPRRYLLIGGLLFVSYELCLSLSIGYSTTSRQAIEVGMVNYLWPTFTLVGTILFHRRKTSPLIVPGVLLSMTGIVWVLGGDQGFDLFGMTENVLRNPLSYGLAFVGAIIWAAYCVVTPKLSGGLNGVTLFFGLTACALWIKLAFSRDIAWTSEPAALFTLLLAAAAMGFAYAAWNVGILRGNPTALATASYFTPVLSAAFAALVLPSTLPLSFWQGTAMVCLGSIVCWFATRQRPSHRLSI</sequence>
<feature type="transmembrane region" description="Helical" evidence="6">
    <location>
        <begin position="70"/>
        <end position="91"/>
    </location>
</feature>
<dbReference type="NCBIfam" id="NF008676">
    <property type="entry name" value="PRK11689.1"/>
    <property type="match status" value="1"/>
</dbReference>
<evidence type="ECO:0000256" key="2">
    <source>
        <dbReference type="ARBA" id="ARBA00022475"/>
    </source>
</evidence>
<evidence type="ECO:0000313" key="8">
    <source>
        <dbReference type="EMBL" id="SMQ75731.1"/>
    </source>
</evidence>
<evidence type="ECO:0000256" key="4">
    <source>
        <dbReference type="ARBA" id="ARBA00022989"/>
    </source>
</evidence>
<dbReference type="GO" id="GO:0005886">
    <property type="term" value="C:plasma membrane"/>
    <property type="evidence" value="ECO:0007669"/>
    <property type="project" value="UniProtKB-SubCell"/>
</dbReference>
<accession>A0A1Y6FQI1</accession>
<dbReference type="PANTHER" id="PTHR42920:SF24">
    <property type="entry name" value="AROMATIC AMINO ACID EXPORTER YDDG"/>
    <property type="match status" value="1"/>
</dbReference>